<sequence length="586" mass="64873">MDKFTLNIHFSNRKKSKQVPFSSVFSFVSLTTISLFLTQVSASDCVLDIYHPSSWNTSDFVAGNWGGFVNNSNCGSVFDDYLYALAQRANHAQKIFLNSTEQKNCLLVMNNTVGKDVSGCGFEKLTSGGGGCSDFSTRDVYDNLGNTLNMLDEDCKLFGSPGVSGAKACSACLRRWEEIVASADNVSEIEKTKTMVCGFSVLITLTGTRADDGKWSHALYKCLGDQNFPIKEGSRDNDNRKLSIGLWILVGSLAAATLVVILVIWTLCKEKFKESLSSGKEDNSCSTIEETSCLRISIKEVYLATNNLDLSNFIGQGVAGKVYKGTLSNGHHVAVKHIIKDRHVDTFIREVRSLSHIRHPNLVSLLGYCEAVDECFLVYELCHNGNLSEWLFGKDKTLLWVQRLQIAIDSAKGLLFLHTYPEGCIVHRDIKPTNILIDAKFQAKLSDFGLSKVMDLDQSYVSSEVRGTLGYVDPEYRRSHHVNPSGDVYSFGIVLLQLLSGQRAINLDLSRAIPLTKMARSLSNGGTIEEFADAKLEREYSSEAFDLVFKLALSCTGLKQQRPSMKQVVSRLEKAFDISTQFNSVT</sequence>
<reference evidence="4" key="1">
    <citation type="submission" date="2013-01" db="EMBL/GenBank/DDBJ databases">
        <title>Draft Genome Sequence of a Mulberry Tree, Morus notabilis C.K. Schneid.</title>
        <authorList>
            <person name="He N."/>
            <person name="Zhao S."/>
        </authorList>
    </citation>
    <scope>NUCLEOTIDE SEQUENCE</scope>
</reference>
<dbReference type="Gene3D" id="3.30.200.20">
    <property type="entry name" value="Phosphorylase Kinase, domain 1"/>
    <property type="match status" value="1"/>
</dbReference>
<dbReference type="PROSITE" id="PS00108">
    <property type="entry name" value="PROTEIN_KINASE_ST"/>
    <property type="match status" value="1"/>
</dbReference>
<dbReference type="GO" id="GO:0005524">
    <property type="term" value="F:ATP binding"/>
    <property type="evidence" value="ECO:0007669"/>
    <property type="project" value="InterPro"/>
</dbReference>
<keyword evidence="3" id="KW-0808">Transferase</keyword>
<dbReference type="Gene3D" id="1.10.510.10">
    <property type="entry name" value="Transferase(Phosphotransferase) domain 1"/>
    <property type="match status" value="1"/>
</dbReference>
<dbReference type="InterPro" id="IPR011009">
    <property type="entry name" value="Kinase-like_dom_sf"/>
</dbReference>
<dbReference type="AlphaFoldDB" id="W9RCW0"/>
<dbReference type="SUPFAM" id="SSF56112">
    <property type="entry name" value="Protein kinase-like (PK-like)"/>
    <property type="match status" value="1"/>
</dbReference>
<dbReference type="FunFam" id="3.30.200.20:FF:000608">
    <property type="entry name" value="Serine/threonine kinase protein"/>
    <property type="match status" value="1"/>
</dbReference>
<dbReference type="PANTHER" id="PTHR48055">
    <property type="entry name" value="LEUCINE-RICH REPEAT RECEPTOR PROTEIN KINASE EMS1"/>
    <property type="match status" value="1"/>
</dbReference>
<evidence type="ECO:0000256" key="1">
    <source>
        <dbReference type="SAM" id="Phobius"/>
    </source>
</evidence>
<gene>
    <name evidence="3" type="ORF">L484_027791</name>
</gene>
<keyword evidence="3" id="KW-0418">Kinase</keyword>
<dbReference type="PANTHER" id="PTHR48055:SF9">
    <property type="entry name" value="PROTEIN KINASE DOMAIN-CONTAINING PROTEIN"/>
    <property type="match status" value="1"/>
</dbReference>
<dbReference type="Pfam" id="PF00069">
    <property type="entry name" value="Pkinase"/>
    <property type="match status" value="1"/>
</dbReference>
<dbReference type="eggNOG" id="KOG1187">
    <property type="taxonomic scope" value="Eukaryota"/>
</dbReference>
<dbReference type="GO" id="GO:0004672">
    <property type="term" value="F:protein kinase activity"/>
    <property type="evidence" value="ECO:0007669"/>
    <property type="project" value="InterPro"/>
</dbReference>
<name>W9RCW0_9ROSA</name>
<keyword evidence="1" id="KW-0812">Transmembrane</keyword>
<accession>W9RCW0</accession>
<keyword evidence="1" id="KW-0472">Membrane</keyword>
<dbReference type="InterPro" id="IPR000719">
    <property type="entry name" value="Prot_kinase_dom"/>
</dbReference>
<keyword evidence="4" id="KW-1185">Reference proteome</keyword>
<keyword evidence="1" id="KW-1133">Transmembrane helix</keyword>
<dbReference type="InterPro" id="IPR043891">
    <property type="entry name" value="SPARK"/>
</dbReference>
<organism evidence="3 4">
    <name type="scientific">Morus notabilis</name>
    <dbReference type="NCBI Taxonomy" id="981085"/>
    <lineage>
        <taxon>Eukaryota</taxon>
        <taxon>Viridiplantae</taxon>
        <taxon>Streptophyta</taxon>
        <taxon>Embryophyta</taxon>
        <taxon>Tracheophyta</taxon>
        <taxon>Spermatophyta</taxon>
        <taxon>Magnoliopsida</taxon>
        <taxon>eudicotyledons</taxon>
        <taxon>Gunneridae</taxon>
        <taxon>Pentapetalae</taxon>
        <taxon>rosids</taxon>
        <taxon>fabids</taxon>
        <taxon>Rosales</taxon>
        <taxon>Moraceae</taxon>
        <taxon>Moreae</taxon>
        <taxon>Morus</taxon>
    </lineage>
</organism>
<proteinExistence type="predicted"/>
<feature type="transmembrane region" description="Helical" evidence="1">
    <location>
        <begin position="244"/>
        <end position="268"/>
    </location>
</feature>
<keyword evidence="3" id="KW-0675">Receptor</keyword>
<evidence type="ECO:0000313" key="4">
    <source>
        <dbReference type="Proteomes" id="UP000030645"/>
    </source>
</evidence>
<feature type="domain" description="Protein kinase" evidence="2">
    <location>
        <begin position="308"/>
        <end position="576"/>
    </location>
</feature>
<dbReference type="Pfam" id="PF19160">
    <property type="entry name" value="SPARK"/>
    <property type="match status" value="1"/>
</dbReference>
<dbReference type="Proteomes" id="UP000030645">
    <property type="component" value="Unassembled WGS sequence"/>
</dbReference>
<evidence type="ECO:0000259" key="2">
    <source>
        <dbReference type="PROSITE" id="PS50011"/>
    </source>
</evidence>
<dbReference type="InterPro" id="IPR008271">
    <property type="entry name" value="Ser/Thr_kinase_AS"/>
</dbReference>
<dbReference type="GO" id="GO:0016020">
    <property type="term" value="C:membrane"/>
    <property type="evidence" value="ECO:0007669"/>
    <property type="project" value="TreeGrafter"/>
</dbReference>
<protein>
    <submittedName>
        <fullName evidence="3">Putative receptor-like protein kinase</fullName>
    </submittedName>
</protein>
<evidence type="ECO:0000313" key="3">
    <source>
        <dbReference type="EMBL" id="EXB82612.1"/>
    </source>
</evidence>
<dbReference type="PROSITE" id="PS50011">
    <property type="entry name" value="PROTEIN_KINASE_DOM"/>
    <property type="match status" value="1"/>
</dbReference>
<dbReference type="SMART" id="SM00220">
    <property type="entry name" value="S_TKc"/>
    <property type="match status" value="1"/>
</dbReference>
<dbReference type="FunFam" id="1.10.510.10:FF:000530">
    <property type="entry name" value="probable receptor-like protein kinase At5g59700"/>
    <property type="match status" value="1"/>
</dbReference>
<dbReference type="InterPro" id="IPR051564">
    <property type="entry name" value="LRR_receptor-like_kinase"/>
</dbReference>
<dbReference type="EMBL" id="KE344869">
    <property type="protein sequence ID" value="EXB82612.1"/>
    <property type="molecule type" value="Genomic_DNA"/>
</dbReference>